<dbReference type="RefSeq" id="WP_198576509.1">
    <property type="nucleotide sequence ID" value="NZ_JADWOX010000008.1"/>
</dbReference>
<dbReference type="PANTHER" id="PTHR48125">
    <property type="entry name" value="LP07818P1"/>
    <property type="match status" value="1"/>
</dbReference>
<dbReference type="PROSITE" id="PS51257">
    <property type="entry name" value="PROKAR_LIPOPROTEIN"/>
    <property type="match status" value="1"/>
</dbReference>
<feature type="compositionally biased region" description="Basic residues" evidence="1">
    <location>
        <begin position="355"/>
        <end position="371"/>
    </location>
</feature>
<dbReference type="PANTHER" id="PTHR48125:SF10">
    <property type="entry name" value="OS12G0136300 PROTEIN"/>
    <property type="match status" value="1"/>
</dbReference>
<proteinExistence type="predicted"/>
<feature type="compositionally biased region" description="Pro residues" evidence="1">
    <location>
        <begin position="341"/>
        <end position="352"/>
    </location>
</feature>
<comment type="caution">
    <text evidence="3">The sequence shown here is derived from an EMBL/GenBank/DDBJ whole genome shotgun (WGS) entry which is preliminary data.</text>
</comment>
<evidence type="ECO:0000256" key="1">
    <source>
        <dbReference type="SAM" id="MobiDB-lite"/>
    </source>
</evidence>
<name>A0ABS0SYA4_9CAUL</name>
<keyword evidence="2" id="KW-0732">Signal</keyword>
<feature type="signal peptide" evidence="2">
    <location>
        <begin position="1"/>
        <end position="23"/>
    </location>
</feature>
<sequence length="371" mass="38098">MLSNLRPRAALTAVAIAAATVLASCSTPPPPPPPPVVQAPPAPPPITLSNKVVERASAFRGYMQRTGAITPDFQNGDQIQASLKVAVGYEQKHFLSGAMSYGAVLALQDPTFVASVRAFAADPAQRQQVINQLIADPAYAVGFKGSDTAAARIIDTLGADGLKVYDAGKKVKQAAYDVQRATWSKASVTDRDGRLAYAKTASSTPALADTADVAQLQQASLATVNAPPAPPAPDAGSIDAALAAASAGPRSAPPPYRPLVIRSLAVAALAALGAAGDDNLPTIDAIMAEPSAGSCLNMAKLNLYQCLAVSKPHYEDIFCLGQHIMIDTGACVIKASGAPMPVEPLPPPPPEKPAVKKKPAAKPAAAKKKKA</sequence>
<accession>A0ABS0SYA4</accession>
<gene>
    <name evidence="3" type="ORF">I4Q42_13050</name>
</gene>
<evidence type="ECO:0000313" key="3">
    <source>
        <dbReference type="EMBL" id="MBI1684593.1"/>
    </source>
</evidence>
<evidence type="ECO:0000313" key="4">
    <source>
        <dbReference type="Proteomes" id="UP000639859"/>
    </source>
</evidence>
<feature type="chain" id="PRO_5045047690" evidence="2">
    <location>
        <begin position="24"/>
        <end position="371"/>
    </location>
</feature>
<protein>
    <submittedName>
        <fullName evidence="3">Uncharacterized protein</fullName>
    </submittedName>
</protein>
<dbReference type="EMBL" id="JADWOX010000008">
    <property type="protein sequence ID" value="MBI1684593.1"/>
    <property type="molecule type" value="Genomic_DNA"/>
</dbReference>
<organism evidence="3 4">
    <name type="scientific">Caulobacter hibisci</name>
    <dbReference type="NCBI Taxonomy" id="2035993"/>
    <lineage>
        <taxon>Bacteria</taxon>
        <taxon>Pseudomonadati</taxon>
        <taxon>Pseudomonadota</taxon>
        <taxon>Alphaproteobacteria</taxon>
        <taxon>Caulobacterales</taxon>
        <taxon>Caulobacteraceae</taxon>
        <taxon>Caulobacter</taxon>
    </lineage>
</organism>
<feature type="region of interest" description="Disordered" evidence="1">
    <location>
        <begin position="340"/>
        <end position="371"/>
    </location>
</feature>
<reference evidence="3 4" key="1">
    <citation type="submission" date="2020-11" db="EMBL/GenBank/DDBJ databases">
        <title>genome sequence of strain KACC 18849.</title>
        <authorList>
            <person name="Gao J."/>
            <person name="Zhang X."/>
        </authorList>
    </citation>
    <scope>NUCLEOTIDE SEQUENCE [LARGE SCALE GENOMIC DNA]</scope>
    <source>
        <strain evidence="3 4">KACC 18849</strain>
    </source>
</reference>
<dbReference type="Proteomes" id="UP000639859">
    <property type="component" value="Unassembled WGS sequence"/>
</dbReference>
<keyword evidence="4" id="KW-1185">Reference proteome</keyword>
<evidence type="ECO:0000256" key="2">
    <source>
        <dbReference type="SAM" id="SignalP"/>
    </source>
</evidence>